<evidence type="ECO:0000256" key="8">
    <source>
        <dbReference type="ARBA" id="ARBA00022927"/>
    </source>
</evidence>
<dbReference type="Proteomes" id="UP000632498">
    <property type="component" value="Unassembled WGS sequence"/>
</dbReference>
<dbReference type="GO" id="GO:0017038">
    <property type="term" value="P:protein import"/>
    <property type="evidence" value="ECO:0007669"/>
    <property type="project" value="TreeGrafter"/>
</dbReference>
<accession>A0A917C5M1</accession>
<dbReference type="Pfam" id="PF01618">
    <property type="entry name" value="MotA_ExbB"/>
    <property type="match status" value="1"/>
</dbReference>
<evidence type="ECO:0000313" key="15">
    <source>
        <dbReference type="EMBL" id="GGF69047.1"/>
    </source>
</evidence>
<name>A0A917C5M1_9PROT</name>
<keyword evidence="7 13" id="KW-0812">Transmembrane</keyword>
<evidence type="ECO:0000313" key="16">
    <source>
        <dbReference type="Proteomes" id="UP000632498"/>
    </source>
</evidence>
<feature type="transmembrane region" description="Helical" evidence="13">
    <location>
        <begin position="112"/>
        <end position="139"/>
    </location>
</feature>
<evidence type="ECO:0000256" key="6">
    <source>
        <dbReference type="ARBA" id="ARBA00022519"/>
    </source>
</evidence>
<feature type="domain" description="MotA/TolQ/ExbB proton channel" evidence="14">
    <location>
        <begin position="86"/>
        <end position="189"/>
    </location>
</feature>
<evidence type="ECO:0000256" key="11">
    <source>
        <dbReference type="ARBA" id="ARBA00024816"/>
    </source>
</evidence>
<evidence type="ECO:0000256" key="9">
    <source>
        <dbReference type="ARBA" id="ARBA00022989"/>
    </source>
</evidence>
<organism evidence="15 16">
    <name type="scientific">Terasakiella brassicae</name>
    <dbReference type="NCBI Taxonomy" id="1634917"/>
    <lineage>
        <taxon>Bacteria</taxon>
        <taxon>Pseudomonadati</taxon>
        <taxon>Pseudomonadota</taxon>
        <taxon>Alphaproteobacteria</taxon>
        <taxon>Rhodospirillales</taxon>
        <taxon>Terasakiellaceae</taxon>
        <taxon>Terasakiella</taxon>
    </lineage>
</organism>
<dbReference type="PANTHER" id="PTHR30625:SF14">
    <property type="entry name" value="BIOPOLYMER TRANSPORT PROTEIN EXBB"/>
    <property type="match status" value="1"/>
</dbReference>
<evidence type="ECO:0000256" key="3">
    <source>
        <dbReference type="ARBA" id="ARBA00022093"/>
    </source>
</evidence>
<feature type="transmembrane region" description="Helical" evidence="13">
    <location>
        <begin position="159"/>
        <end position="180"/>
    </location>
</feature>
<dbReference type="AlphaFoldDB" id="A0A917C5M1"/>
<proteinExistence type="inferred from homology"/>
<dbReference type="RefSeq" id="WP_188665471.1">
    <property type="nucleotide sequence ID" value="NZ_BMHV01000017.1"/>
</dbReference>
<comment type="subunit">
    <text evidence="2">The accessory proteins ExbB and ExbD seem to form a complex with TonB.</text>
</comment>
<dbReference type="PANTHER" id="PTHR30625">
    <property type="entry name" value="PROTEIN TOLQ"/>
    <property type="match status" value="1"/>
</dbReference>
<evidence type="ECO:0000256" key="1">
    <source>
        <dbReference type="ARBA" id="ARBA00004429"/>
    </source>
</evidence>
<keyword evidence="9 13" id="KW-1133">Transmembrane helix</keyword>
<comment type="similarity">
    <text evidence="12">Belongs to the exbB/tolQ family.</text>
</comment>
<dbReference type="GO" id="GO:0005886">
    <property type="term" value="C:plasma membrane"/>
    <property type="evidence" value="ECO:0007669"/>
    <property type="project" value="UniProtKB-SubCell"/>
</dbReference>
<evidence type="ECO:0000256" key="7">
    <source>
        <dbReference type="ARBA" id="ARBA00022692"/>
    </source>
</evidence>
<keyword evidence="5" id="KW-1003">Cell membrane</keyword>
<comment type="subcellular location">
    <subcellularLocation>
        <location evidence="1">Cell inner membrane</location>
        <topology evidence="1">Multi-pass membrane protein</topology>
    </subcellularLocation>
    <subcellularLocation>
        <location evidence="12">Membrane</location>
        <topology evidence="12">Multi-pass membrane protein</topology>
    </subcellularLocation>
</comment>
<keyword evidence="6" id="KW-0997">Cell inner membrane</keyword>
<evidence type="ECO:0000256" key="2">
    <source>
        <dbReference type="ARBA" id="ARBA00011471"/>
    </source>
</evidence>
<gene>
    <name evidence="15" type="ORF">GCM10011332_24020</name>
</gene>
<comment type="function">
    <text evidence="11">Involved in the TonB-dependent energy-dependent transport of various receptor-bound substrates. Protects ExbD from proteolytic degradation and functionally stabilizes TonB.</text>
</comment>
<feature type="transmembrane region" description="Helical" evidence="13">
    <location>
        <begin position="17"/>
        <end position="38"/>
    </location>
</feature>
<keyword evidence="4 12" id="KW-0813">Transport</keyword>
<evidence type="ECO:0000256" key="13">
    <source>
        <dbReference type="SAM" id="Phobius"/>
    </source>
</evidence>
<dbReference type="EMBL" id="BMHV01000017">
    <property type="protein sequence ID" value="GGF69047.1"/>
    <property type="molecule type" value="Genomic_DNA"/>
</dbReference>
<protein>
    <recommendedName>
        <fullName evidence="3">Biopolymer transport protein ExbB</fullName>
    </recommendedName>
</protein>
<keyword evidence="8 12" id="KW-0653">Protein transport</keyword>
<sequence>MSGTDMSWFAWWSEADWIIRSVFIILVLLSLASWTMMIQKVFQFKNISKFERLVRQYLLGSNSPRTLVLHHPVHVPSVHLAEELPDHAELSELNEFAGQILREKKLDLESGLTLLATIGNSAPFIGLFGTVWGIMHALQALGGVEQISMDMIAGPVAEALVATAVGLMAAIPAVIGYNFLLRKLRRLNALIDGNAVRIVNHWGRGD</sequence>
<dbReference type="InterPro" id="IPR002898">
    <property type="entry name" value="MotA_ExbB_proton_chnl"/>
</dbReference>
<keyword evidence="10 13" id="KW-0472">Membrane</keyword>
<evidence type="ECO:0000256" key="12">
    <source>
        <dbReference type="RuleBase" id="RU004057"/>
    </source>
</evidence>
<evidence type="ECO:0000256" key="4">
    <source>
        <dbReference type="ARBA" id="ARBA00022448"/>
    </source>
</evidence>
<reference evidence="15" key="1">
    <citation type="journal article" date="2014" name="Int. J. Syst. Evol. Microbiol.">
        <title>Complete genome sequence of Corynebacterium casei LMG S-19264T (=DSM 44701T), isolated from a smear-ripened cheese.</title>
        <authorList>
            <consortium name="US DOE Joint Genome Institute (JGI-PGF)"/>
            <person name="Walter F."/>
            <person name="Albersmeier A."/>
            <person name="Kalinowski J."/>
            <person name="Ruckert C."/>
        </authorList>
    </citation>
    <scope>NUCLEOTIDE SEQUENCE</scope>
    <source>
        <strain evidence="15">CGMCC 1.15254</strain>
    </source>
</reference>
<comment type="caution">
    <text evidence="15">The sequence shown here is derived from an EMBL/GenBank/DDBJ whole genome shotgun (WGS) entry which is preliminary data.</text>
</comment>
<evidence type="ECO:0000259" key="14">
    <source>
        <dbReference type="Pfam" id="PF01618"/>
    </source>
</evidence>
<dbReference type="InterPro" id="IPR050790">
    <property type="entry name" value="ExbB/TolQ_transport"/>
</dbReference>
<keyword evidence="16" id="KW-1185">Reference proteome</keyword>
<reference evidence="15" key="2">
    <citation type="submission" date="2020-09" db="EMBL/GenBank/DDBJ databases">
        <authorList>
            <person name="Sun Q."/>
            <person name="Zhou Y."/>
        </authorList>
    </citation>
    <scope>NUCLEOTIDE SEQUENCE</scope>
    <source>
        <strain evidence="15">CGMCC 1.15254</strain>
    </source>
</reference>
<evidence type="ECO:0000256" key="5">
    <source>
        <dbReference type="ARBA" id="ARBA00022475"/>
    </source>
</evidence>
<evidence type="ECO:0000256" key="10">
    <source>
        <dbReference type="ARBA" id="ARBA00023136"/>
    </source>
</evidence>